<sequence>MRWRWVLNVDKHINAVCMVEKEREKMYQTTSFWYSKQKNNKMAAALEDGAYMDLFNVRECCSEELNLTVVISGMLHQVGDHFHVANIADEKNYKRKTAFSCVMVRFDNF</sequence>
<evidence type="ECO:0000313" key="1">
    <source>
        <dbReference type="EMBL" id="CEK78012.1"/>
    </source>
</evidence>
<organism evidence="1">
    <name type="scientific">Arion vulgaris</name>
    <dbReference type="NCBI Taxonomy" id="1028688"/>
    <lineage>
        <taxon>Eukaryota</taxon>
        <taxon>Metazoa</taxon>
        <taxon>Spiralia</taxon>
        <taxon>Lophotrochozoa</taxon>
        <taxon>Mollusca</taxon>
        <taxon>Gastropoda</taxon>
        <taxon>Heterobranchia</taxon>
        <taxon>Euthyneura</taxon>
        <taxon>Panpulmonata</taxon>
        <taxon>Eupulmonata</taxon>
        <taxon>Stylommatophora</taxon>
        <taxon>Helicina</taxon>
        <taxon>Arionoidea</taxon>
        <taxon>Arionidae</taxon>
        <taxon>Arion</taxon>
    </lineage>
</organism>
<proteinExistence type="predicted"/>
<accession>A0A0B7ABJ9</accession>
<name>A0A0B7ABJ9_9EUPU</name>
<dbReference type="AlphaFoldDB" id="A0A0B7ABJ9"/>
<gene>
    <name evidence="1" type="primary">ORF107818</name>
</gene>
<reference evidence="1" key="1">
    <citation type="submission" date="2014-12" db="EMBL/GenBank/DDBJ databases">
        <title>Insight into the proteome of Arion vulgaris.</title>
        <authorList>
            <person name="Aradska J."/>
            <person name="Bulat T."/>
            <person name="Smidak R."/>
            <person name="Sarate P."/>
            <person name="Gangsoo J."/>
            <person name="Sialana F."/>
            <person name="Bilban M."/>
            <person name="Lubec G."/>
        </authorList>
    </citation>
    <scope>NUCLEOTIDE SEQUENCE</scope>
    <source>
        <tissue evidence="1">Skin</tissue>
    </source>
</reference>
<protein>
    <submittedName>
        <fullName evidence="1">Uncharacterized protein</fullName>
    </submittedName>
</protein>
<dbReference type="EMBL" id="HACG01031147">
    <property type="protein sequence ID" value="CEK78012.1"/>
    <property type="molecule type" value="Transcribed_RNA"/>
</dbReference>